<evidence type="ECO:0000313" key="2">
    <source>
        <dbReference type="EMBL" id="OSX74368.1"/>
    </source>
</evidence>
<evidence type="ECO:0000313" key="3">
    <source>
        <dbReference type="Proteomes" id="UP000218209"/>
    </source>
</evidence>
<feature type="compositionally biased region" description="Basic and acidic residues" evidence="1">
    <location>
        <begin position="1"/>
        <end position="11"/>
    </location>
</feature>
<dbReference type="EMBL" id="KV918950">
    <property type="protein sequence ID" value="OSX74368.1"/>
    <property type="molecule type" value="Genomic_DNA"/>
</dbReference>
<feature type="region of interest" description="Disordered" evidence="1">
    <location>
        <begin position="1"/>
        <end position="68"/>
    </location>
</feature>
<accession>A0A1X6P0I1</accession>
<feature type="region of interest" description="Disordered" evidence="1">
    <location>
        <begin position="89"/>
        <end position="152"/>
    </location>
</feature>
<name>A0A1X6P0I1_PORUM</name>
<proteinExistence type="predicted"/>
<evidence type="ECO:0000256" key="1">
    <source>
        <dbReference type="SAM" id="MobiDB-lite"/>
    </source>
</evidence>
<sequence>MRSPRDADAQRSVRIPTAGGACAGRPARGGGPPSPLPPHRHCDRSPRGGHAVQHPTPAVCRCGHQPRRPAMVQPPLSTARWRCPWSSSATASHARPAAAAARDGRPCPPTSPPAGRTAKRARASPTRAASDTCLHRGCGQGAPTRLPPTPRW</sequence>
<reference evidence="2 3" key="1">
    <citation type="submission" date="2017-03" db="EMBL/GenBank/DDBJ databases">
        <title>WGS assembly of Porphyra umbilicalis.</title>
        <authorList>
            <person name="Brawley S.H."/>
            <person name="Blouin N.A."/>
            <person name="Ficko-Blean E."/>
            <person name="Wheeler G.L."/>
            <person name="Lohr M."/>
            <person name="Goodson H.V."/>
            <person name="Jenkins J.W."/>
            <person name="Blaby-Haas C.E."/>
            <person name="Helliwell K.E."/>
            <person name="Chan C."/>
            <person name="Marriage T."/>
            <person name="Bhattacharya D."/>
            <person name="Klein A.S."/>
            <person name="Badis Y."/>
            <person name="Brodie J."/>
            <person name="Cao Y."/>
            <person name="Collen J."/>
            <person name="Dittami S.M."/>
            <person name="Gachon C.M."/>
            <person name="Green B.R."/>
            <person name="Karpowicz S."/>
            <person name="Kim J.W."/>
            <person name="Kudahl U."/>
            <person name="Lin S."/>
            <person name="Michel G."/>
            <person name="Mittag M."/>
            <person name="Olson B.J."/>
            <person name="Pangilinan J."/>
            <person name="Peng Y."/>
            <person name="Qiu H."/>
            <person name="Shu S."/>
            <person name="Singer J.T."/>
            <person name="Smith A.G."/>
            <person name="Sprecher B.N."/>
            <person name="Wagner V."/>
            <person name="Wang W."/>
            <person name="Wang Z.-Y."/>
            <person name="Yan J."/>
            <person name="Yarish C."/>
            <person name="Zoeuner-Riek S."/>
            <person name="Zhuang Y."/>
            <person name="Zou Y."/>
            <person name="Lindquist E.A."/>
            <person name="Grimwood J."/>
            <person name="Barry K."/>
            <person name="Rokhsar D.S."/>
            <person name="Schmutz J."/>
            <person name="Stiller J.W."/>
            <person name="Grossman A.R."/>
            <person name="Prochnik S.E."/>
        </authorList>
    </citation>
    <scope>NUCLEOTIDE SEQUENCE [LARGE SCALE GENOMIC DNA]</scope>
    <source>
        <strain evidence="2">4086291</strain>
    </source>
</reference>
<dbReference type="AlphaFoldDB" id="A0A1X6P0I1"/>
<protein>
    <submittedName>
        <fullName evidence="2">Uncharacterized protein</fullName>
    </submittedName>
</protein>
<organism evidence="2 3">
    <name type="scientific">Porphyra umbilicalis</name>
    <name type="common">Purple laver</name>
    <name type="synonym">Red alga</name>
    <dbReference type="NCBI Taxonomy" id="2786"/>
    <lineage>
        <taxon>Eukaryota</taxon>
        <taxon>Rhodophyta</taxon>
        <taxon>Bangiophyceae</taxon>
        <taxon>Bangiales</taxon>
        <taxon>Bangiaceae</taxon>
        <taxon>Porphyra</taxon>
    </lineage>
</organism>
<keyword evidence="3" id="KW-1185">Reference proteome</keyword>
<dbReference type="Proteomes" id="UP000218209">
    <property type="component" value="Unassembled WGS sequence"/>
</dbReference>
<gene>
    <name evidence="2" type="ORF">BU14_0292s0011</name>
</gene>
<feature type="compositionally biased region" description="Low complexity" evidence="1">
    <location>
        <begin position="89"/>
        <end position="101"/>
    </location>
</feature>